<dbReference type="GO" id="GO:0016987">
    <property type="term" value="F:sigma factor activity"/>
    <property type="evidence" value="ECO:0007669"/>
    <property type="project" value="UniProtKB-KW"/>
</dbReference>
<dbReference type="RefSeq" id="WP_176145843.1">
    <property type="nucleotide sequence ID" value="NZ_CP054927.1"/>
</dbReference>
<dbReference type="SUPFAM" id="SSF88659">
    <property type="entry name" value="Sigma3 and sigma4 domains of RNA polymerase sigma factors"/>
    <property type="match status" value="2"/>
</dbReference>
<evidence type="ECO:0000256" key="2">
    <source>
        <dbReference type="ARBA" id="ARBA00023082"/>
    </source>
</evidence>
<dbReference type="PRINTS" id="PR00046">
    <property type="entry name" value="SIGMA70FCT"/>
</dbReference>
<evidence type="ECO:0000256" key="1">
    <source>
        <dbReference type="ARBA" id="ARBA00023015"/>
    </source>
</evidence>
<feature type="region of interest" description="Disordered" evidence="5">
    <location>
        <begin position="1"/>
        <end position="32"/>
    </location>
</feature>
<evidence type="ECO:0000313" key="8">
    <source>
        <dbReference type="EMBL" id="QKW47971.1"/>
    </source>
</evidence>
<feature type="domain" description="RNA polymerase sigma-70 region 2" evidence="6">
    <location>
        <begin position="40"/>
        <end position="108"/>
    </location>
</feature>
<protein>
    <submittedName>
        <fullName evidence="8">SigB/SigF/SigG family RNA polymerase sigma factor</fullName>
    </submittedName>
</protein>
<gene>
    <name evidence="8" type="ORF">HUT09_36320</name>
</gene>
<dbReference type="InterPro" id="IPR014322">
    <property type="entry name" value="RNA_pol_sigma-B/F/G"/>
</dbReference>
<dbReference type="PANTHER" id="PTHR30385">
    <property type="entry name" value="SIGMA FACTOR F FLAGELLAR"/>
    <property type="match status" value="1"/>
</dbReference>
<dbReference type="GeneID" id="87636733"/>
<keyword evidence="4" id="KW-0804">Transcription</keyword>
<sequence length="262" mass="29200">MQTPQLSGGDSGNESPDQAFLDMRALPPGPRREACRSKTINAWLPMAHRLATRFRNRGEPMDDLRQVAAMGLVKAVDRYDPTRGKAFETYAIPTVTGELKRHFRDHTWDVHVPRRVQELRNQVRLSQHELAKTSGQHTVTPADIAADTGLSEDDVNQGIQALGSYSAYSLDAEPTGLDGGTSLADRLGSCDSALDTILDRETAKPGLQALPERERTILYLRYFHDMSQTRIGERLGLSQMHVSRLIRQTCEHLRVDALQGSE</sequence>
<dbReference type="InterPro" id="IPR000943">
    <property type="entry name" value="RNA_pol_sigma70"/>
</dbReference>
<accession>A0A7H8N0U5</accession>
<keyword evidence="3" id="KW-0238">DNA-binding</keyword>
<geneLocation type="plasmid" evidence="8 9">
    <name>unnamed1</name>
</geneLocation>
<evidence type="ECO:0000256" key="3">
    <source>
        <dbReference type="ARBA" id="ARBA00023125"/>
    </source>
</evidence>
<dbReference type="InterPro" id="IPR007627">
    <property type="entry name" value="RNA_pol_sigma70_r2"/>
</dbReference>
<feature type="compositionally biased region" description="Polar residues" evidence="5">
    <location>
        <begin position="1"/>
        <end position="16"/>
    </location>
</feature>
<dbReference type="InterPro" id="IPR007630">
    <property type="entry name" value="RNA_pol_sigma70_r4"/>
</dbReference>
<dbReference type="InterPro" id="IPR013325">
    <property type="entry name" value="RNA_pol_sigma_r2"/>
</dbReference>
<dbReference type="InterPro" id="IPR014284">
    <property type="entry name" value="RNA_pol_sigma-70_dom"/>
</dbReference>
<organism evidence="8 9">
    <name type="scientific">Streptomyces microflavus</name>
    <name type="common">Streptomyces lipmanii</name>
    <dbReference type="NCBI Taxonomy" id="1919"/>
    <lineage>
        <taxon>Bacteria</taxon>
        <taxon>Bacillati</taxon>
        <taxon>Actinomycetota</taxon>
        <taxon>Actinomycetes</taxon>
        <taxon>Kitasatosporales</taxon>
        <taxon>Streptomycetaceae</taxon>
        <taxon>Streptomyces</taxon>
    </lineage>
</organism>
<dbReference type="EMBL" id="CP054927">
    <property type="protein sequence ID" value="QKW47971.1"/>
    <property type="molecule type" value="Genomic_DNA"/>
</dbReference>
<dbReference type="InterPro" id="IPR013324">
    <property type="entry name" value="RNA_pol_sigma_r3/r4-like"/>
</dbReference>
<dbReference type="Pfam" id="PF04545">
    <property type="entry name" value="Sigma70_r4"/>
    <property type="match status" value="1"/>
</dbReference>
<dbReference type="AlphaFoldDB" id="A0A7H8N0U5"/>
<dbReference type="Gene3D" id="1.20.140.160">
    <property type="match status" value="1"/>
</dbReference>
<keyword evidence="8" id="KW-0614">Plasmid</keyword>
<evidence type="ECO:0000256" key="5">
    <source>
        <dbReference type="SAM" id="MobiDB-lite"/>
    </source>
</evidence>
<dbReference type="NCBIfam" id="TIGR02937">
    <property type="entry name" value="sigma70-ECF"/>
    <property type="match status" value="1"/>
</dbReference>
<dbReference type="SUPFAM" id="SSF88946">
    <property type="entry name" value="Sigma2 domain of RNA polymerase sigma factors"/>
    <property type="match status" value="1"/>
</dbReference>
<dbReference type="GO" id="GO:0006352">
    <property type="term" value="P:DNA-templated transcription initiation"/>
    <property type="evidence" value="ECO:0007669"/>
    <property type="project" value="InterPro"/>
</dbReference>
<dbReference type="Pfam" id="PF04542">
    <property type="entry name" value="Sigma70_r2"/>
    <property type="match status" value="1"/>
</dbReference>
<dbReference type="GO" id="GO:0003677">
    <property type="term" value="F:DNA binding"/>
    <property type="evidence" value="ECO:0007669"/>
    <property type="project" value="UniProtKB-KW"/>
</dbReference>
<dbReference type="NCBIfam" id="TIGR02980">
    <property type="entry name" value="SigBFG"/>
    <property type="match status" value="1"/>
</dbReference>
<dbReference type="PANTHER" id="PTHR30385:SF4">
    <property type="entry name" value="RNA POLYMERASE SIGMA-E FACTOR"/>
    <property type="match status" value="1"/>
</dbReference>
<feature type="domain" description="RNA polymerase sigma-70 region 4" evidence="7">
    <location>
        <begin position="207"/>
        <end position="254"/>
    </location>
</feature>
<dbReference type="Proteomes" id="UP000509345">
    <property type="component" value="Plasmid unnamed1"/>
</dbReference>
<dbReference type="Gene3D" id="1.20.120.1810">
    <property type="match status" value="1"/>
</dbReference>
<name>A0A7H8N0U5_STRMI</name>
<evidence type="ECO:0000259" key="6">
    <source>
        <dbReference type="Pfam" id="PF04542"/>
    </source>
</evidence>
<evidence type="ECO:0000313" key="9">
    <source>
        <dbReference type="Proteomes" id="UP000509345"/>
    </source>
</evidence>
<reference evidence="8 9" key="1">
    <citation type="submission" date="2020-06" db="EMBL/GenBank/DDBJ databases">
        <title>Genome mining for natural products.</title>
        <authorList>
            <person name="Zhang B."/>
            <person name="Shi J."/>
            <person name="Ge H."/>
        </authorList>
    </citation>
    <scope>NUCLEOTIDE SEQUENCE [LARGE SCALE GENOMIC DNA]</scope>
    <source>
        <strain evidence="8 9">NA06532</strain>
        <plasmid evidence="8 9">unnamed1</plasmid>
    </source>
</reference>
<keyword evidence="2" id="KW-0731">Sigma factor</keyword>
<keyword evidence="1" id="KW-0805">Transcription regulation</keyword>
<dbReference type="CDD" id="cd06171">
    <property type="entry name" value="Sigma70_r4"/>
    <property type="match status" value="1"/>
</dbReference>
<evidence type="ECO:0000256" key="4">
    <source>
        <dbReference type="ARBA" id="ARBA00023163"/>
    </source>
</evidence>
<evidence type="ECO:0000259" key="7">
    <source>
        <dbReference type="Pfam" id="PF04545"/>
    </source>
</evidence>
<proteinExistence type="predicted"/>